<evidence type="ECO:0000256" key="4">
    <source>
        <dbReference type="ARBA" id="ARBA00023163"/>
    </source>
</evidence>
<dbReference type="PANTHER" id="PTHR30427">
    <property type="entry name" value="TRANSCRIPTIONAL ACTIVATOR PROTEIN LYSR"/>
    <property type="match status" value="1"/>
</dbReference>
<sequence>MELECLNIRQLEAFCAVVSAGSLTAAARQLGRSQPAMTRLIQDLEETVGFVLFHRNGPRIVLSEQGGIFHAEVDRFLTGCSLLVKRVNDIRNEIAAPFELSAIPAMANGVLPAALACLPPDLLPEHVHLQSVPAAQVTLSVVARRAGLGITSFPVDHPEVDVLWIGEACCMVALQENDPLVKQDTISLRQFKDRDIVTIADRSRLRGRIDAAFMAENVRPRRIFESTASVTALSMANAGLGVAIVDPATASGMSIKGMTVRPLAERIPFFFGVIKPGGHILSPGLAALSEALKTIATQRLSGFRLHGRASSEIIEEALCGYDPALRS</sequence>
<dbReference type="Pfam" id="PF03466">
    <property type="entry name" value="LysR_substrate"/>
    <property type="match status" value="1"/>
</dbReference>
<proteinExistence type="inferred from homology"/>
<dbReference type="InterPro" id="IPR036390">
    <property type="entry name" value="WH_DNA-bd_sf"/>
</dbReference>
<dbReference type="PROSITE" id="PS50931">
    <property type="entry name" value="HTH_LYSR"/>
    <property type="match status" value="1"/>
</dbReference>
<evidence type="ECO:0000313" key="6">
    <source>
        <dbReference type="EMBL" id="GEK97402.1"/>
    </source>
</evidence>
<dbReference type="Proteomes" id="UP000321079">
    <property type="component" value="Unassembled WGS sequence"/>
</dbReference>
<dbReference type="SUPFAM" id="SSF53850">
    <property type="entry name" value="Periplasmic binding protein-like II"/>
    <property type="match status" value="1"/>
</dbReference>
<dbReference type="Pfam" id="PF00126">
    <property type="entry name" value="HTH_1"/>
    <property type="match status" value="1"/>
</dbReference>
<dbReference type="SUPFAM" id="SSF46785">
    <property type="entry name" value="Winged helix' DNA-binding domain"/>
    <property type="match status" value="1"/>
</dbReference>
<dbReference type="PRINTS" id="PR00039">
    <property type="entry name" value="HTHLYSR"/>
</dbReference>
<dbReference type="EMBL" id="BJVA01000025">
    <property type="protein sequence ID" value="GEK97402.1"/>
    <property type="molecule type" value="Genomic_DNA"/>
</dbReference>
<evidence type="ECO:0000256" key="2">
    <source>
        <dbReference type="ARBA" id="ARBA00023015"/>
    </source>
</evidence>
<accession>A0A511BC91</accession>
<dbReference type="AlphaFoldDB" id="A0A511BC91"/>
<dbReference type="Gene3D" id="3.40.190.290">
    <property type="match status" value="1"/>
</dbReference>
<protein>
    <submittedName>
        <fullName evidence="6">LysR family transcriptional regulator</fullName>
    </submittedName>
</protein>
<dbReference type="GO" id="GO:0010628">
    <property type="term" value="P:positive regulation of gene expression"/>
    <property type="evidence" value="ECO:0007669"/>
    <property type="project" value="TreeGrafter"/>
</dbReference>
<dbReference type="GO" id="GO:0003700">
    <property type="term" value="F:DNA-binding transcription factor activity"/>
    <property type="evidence" value="ECO:0007669"/>
    <property type="project" value="InterPro"/>
</dbReference>
<dbReference type="PANTHER" id="PTHR30427:SF1">
    <property type="entry name" value="TRANSCRIPTIONAL ACTIVATOR PROTEIN LYSR"/>
    <property type="match status" value="1"/>
</dbReference>
<evidence type="ECO:0000313" key="7">
    <source>
        <dbReference type="Proteomes" id="UP000321079"/>
    </source>
</evidence>
<keyword evidence="2" id="KW-0805">Transcription regulation</keyword>
<organism evidence="6 7">
    <name type="scientific">Gluconobacter kanchanaburiensis NBRC 103587</name>
    <dbReference type="NCBI Taxonomy" id="1307948"/>
    <lineage>
        <taxon>Bacteria</taxon>
        <taxon>Pseudomonadati</taxon>
        <taxon>Pseudomonadota</taxon>
        <taxon>Alphaproteobacteria</taxon>
        <taxon>Acetobacterales</taxon>
        <taxon>Acetobacteraceae</taxon>
        <taxon>Gluconobacter</taxon>
    </lineage>
</organism>
<dbReference type="InterPro" id="IPR005119">
    <property type="entry name" value="LysR_subst-bd"/>
</dbReference>
<comment type="caution">
    <text evidence="6">The sequence shown here is derived from an EMBL/GenBank/DDBJ whole genome shotgun (WGS) entry which is preliminary data.</text>
</comment>
<keyword evidence="7" id="KW-1185">Reference proteome</keyword>
<evidence type="ECO:0000259" key="5">
    <source>
        <dbReference type="PROSITE" id="PS50931"/>
    </source>
</evidence>
<dbReference type="InterPro" id="IPR000847">
    <property type="entry name" value="LysR_HTH_N"/>
</dbReference>
<evidence type="ECO:0000256" key="1">
    <source>
        <dbReference type="ARBA" id="ARBA00009437"/>
    </source>
</evidence>
<reference evidence="6 7" key="1">
    <citation type="submission" date="2019-07" db="EMBL/GenBank/DDBJ databases">
        <title>Whole genome shotgun sequence of Gluconobacter kanchanaburiensis NBRC 103587.</title>
        <authorList>
            <person name="Hosoyama A."/>
            <person name="Uohara A."/>
            <person name="Ohji S."/>
            <person name="Ichikawa N."/>
        </authorList>
    </citation>
    <scope>NUCLEOTIDE SEQUENCE [LARGE SCALE GENOMIC DNA]</scope>
    <source>
        <strain evidence="6 7">NBRC 103587</strain>
    </source>
</reference>
<evidence type="ECO:0000256" key="3">
    <source>
        <dbReference type="ARBA" id="ARBA00023125"/>
    </source>
</evidence>
<dbReference type="InterPro" id="IPR036388">
    <property type="entry name" value="WH-like_DNA-bd_sf"/>
</dbReference>
<dbReference type="GO" id="GO:0043565">
    <property type="term" value="F:sequence-specific DNA binding"/>
    <property type="evidence" value="ECO:0007669"/>
    <property type="project" value="TreeGrafter"/>
</dbReference>
<comment type="similarity">
    <text evidence="1">Belongs to the LysR transcriptional regulatory family.</text>
</comment>
<gene>
    <name evidence="6" type="ORF">GKA01_25990</name>
</gene>
<dbReference type="Gene3D" id="1.10.10.10">
    <property type="entry name" value="Winged helix-like DNA-binding domain superfamily/Winged helix DNA-binding domain"/>
    <property type="match status" value="1"/>
</dbReference>
<keyword evidence="3" id="KW-0238">DNA-binding</keyword>
<name>A0A511BC91_9PROT</name>
<feature type="domain" description="HTH lysR-type" evidence="5">
    <location>
        <begin position="6"/>
        <end position="63"/>
    </location>
</feature>
<keyword evidence="4" id="KW-0804">Transcription</keyword>